<dbReference type="SUPFAM" id="SSF81382">
    <property type="entry name" value="Skp1 dimerisation domain-like"/>
    <property type="match status" value="1"/>
</dbReference>
<accession>A0A9P4U1F7</accession>
<evidence type="ECO:0000256" key="2">
    <source>
        <dbReference type="ARBA" id="ARBA00022786"/>
    </source>
</evidence>
<evidence type="ECO:0000313" key="8">
    <source>
        <dbReference type="Proteomes" id="UP000800235"/>
    </source>
</evidence>
<dbReference type="AlphaFoldDB" id="A0A9P4U1F7"/>
<dbReference type="Proteomes" id="UP000800235">
    <property type="component" value="Unassembled WGS sequence"/>
</dbReference>
<dbReference type="InterPro" id="IPR011333">
    <property type="entry name" value="SKP1/BTB/POZ_sf"/>
</dbReference>
<comment type="function">
    <text evidence="3">Essential component of the SCF (SKP1-CUL1-F-box protein) E3 ubiquitin ligase complexes, which mediate the ubiquitination and subsequent proteasomal degradation of target proteins. Controls sulfur metabolite repression, probably by mediating the inactivation or degradation of the metR transcription factor.</text>
</comment>
<name>A0A9P4U1F7_9PEZI</name>
<comment type="caution">
    <text evidence="7">The sequence shown here is derived from an EMBL/GenBank/DDBJ whole genome shotgun (WGS) entry which is preliminary data.</text>
</comment>
<dbReference type="GO" id="GO:0006511">
    <property type="term" value="P:ubiquitin-dependent protein catabolic process"/>
    <property type="evidence" value="ECO:0007669"/>
    <property type="project" value="InterPro"/>
</dbReference>
<evidence type="ECO:0000259" key="6">
    <source>
        <dbReference type="Pfam" id="PF03931"/>
    </source>
</evidence>
<gene>
    <name evidence="7" type="ORF">EJ08DRAFT_102405</name>
</gene>
<organism evidence="7 8">
    <name type="scientific">Tothia fuscella</name>
    <dbReference type="NCBI Taxonomy" id="1048955"/>
    <lineage>
        <taxon>Eukaryota</taxon>
        <taxon>Fungi</taxon>
        <taxon>Dikarya</taxon>
        <taxon>Ascomycota</taxon>
        <taxon>Pezizomycotina</taxon>
        <taxon>Dothideomycetes</taxon>
        <taxon>Pleosporomycetidae</taxon>
        <taxon>Venturiales</taxon>
        <taxon>Cylindrosympodiaceae</taxon>
        <taxon>Tothia</taxon>
    </lineage>
</organism>
<dbReference type="InterPro" id="IPR016897">
    <property type="entry name" value="SKP1"/>
</dbReference>
<dbReference type="Pfam" id="PF01466">
    <property type="entry name" value="Skp1"/>
    <property type="match status" value="1"/>
</dbReference>
<sequence length="187" mass="20715">MTTPTPSLSAPISTITLSPQEGEERGDITIDRDVANLSITIRNSLSFEDESEQNQAIPIFNVTGPVLKKIIEWCEHHRGDPAVYDDGSKDAGDGNGTAMWAKSKGADVLGWDKKYMDGMDRETLFDVIMAANYLDIKALLDIGCKTVANMIKGKSPGEIRTMFGIENDFSAEDIEQIRKENEWAEDR</sequence>
<dbReference type="SMART" id="SM00512">
    <property type="entry name" value="Skp1"/>
    <property type="match status" value="1"/>
</dbReference>
<comment type="pathway">
    <text evidence="4">Protein modification; protein ubiquitination.</text>
</comment>
<protein>
    <recommendedName>
        <fullName evidence="4">E3 ubiquitin ligase complex SCF subunit</fullName>
    </recommendedName>
</protein>
<comment type="similarity">
    <text evidence="1 4">Belongs to the SKP1 family.</text>
</comment>
<evidence type="ECO:0000313" key="7">
    <source>
        <dbReference type="EMBL" id="KAF2432953.1"/>
    </source>
</evidence>
<keyword evidence="8" id="KW-1185">Reference proteome</keyword>
<feature type="domain" description="SKP1 component dimerisation" evidence="5">
    <location>
        <begin position="137"/>
        <end position="184"/>
    </location>
</feature>
<dbReference type="InterPro" id="IPR016073">
    <property type="entry name" value="Skp1_comp_POZ"/>
</dbReference>
<dbReference type="CDD" id="cd18322">
    <property type="entry name" value="BTB_POZ_SKP1"/>
    <property type="match status" value="1"/>
</dbReference>
<comment type="subunit">
    <text evidence="4">Component of the SCF (SKP1-CUL1-F-box protein) E3 ubiquitin ligase complexes.</text>
</comment>
<reference evidence="7" key="1">
    <citation type="journal article" date="2020" name="Stud. Mycol.">
        <title>101 Dothideomycetes genomes: a test case for predicting lifestyles and emergence of pathogens.</title>
        <authorList>
            <person name="Haridas S."/>
            <person name="Albert R."/>
            <person name="Binder M."/>
            <person name="Bloem J."/>
            <person name="Labutti K."/>
            <person name="Salamov A."/>
            <person name="Andreopoulos B."/>
            <person name="Baker S."/>
            <person name="Barry K."/>
            <person name="Bills G."/>
            <person name="Bluhm B."/>
            <person name="Cannon C."/>
            <person name="Castanera R."/>
            <person name="Culley D."/>
            <person name="Daum C."/>
            <person name="Ezra D."/>
            <person name="Gonzalez J."/>
            <person name="Henrissat B."/>
            <person name="Kuo A."/>
            <person name="Liang C."/>
            <person name="Lipzen A."/>
            <person name="Lutzoni F."/>
            <person name="Magnuson J."/>
            <person name="Mondo S."/>
            <person name="Nolan M."/>
            <person name="Ohm R."/>
            <person name="Pangilinan J."/>
            <person name="Park H.-J."/>
            <person name="Ramirez L."/>
            <person name="Alfaro M."/>
            <person name="Sun H."/>
            <person name="Tritt A."/>
            <person name="Yoshinaga Y."/>
            <person name="Zwiers L.-H."/>
            <person name="Turgeon B."/>
            <person name="Goodwin S."/>
            <person name="Spatafora J."/>
            <person name="Crous P."/>
            <person name="Grigoriev I."/>
        </authorList>
    </citation>
    <scope>NUCLEOTIDE SEQUENCE</scope>
    <source>
        <strain evidence="7">CBS 130266</strain>
    </source>
</reference>
<feature type="domain" description="SKP1 component POZ" evidence="6">
    <location>
        <begin position="28"/>
        <end position="78"/>
    </location>
</feature>
<dbReference type="Gene3D" id="3.30.710.10">
    <property type="entry name" value="Potassium Channel Kv1.1, Chain A"/>
    <property type="match status" value="1"/>
</dbReference>
<dbReference type="Pfam" id="PF03931">
    <property type="entry name" value="Skp1_POZ"/>
    <property type="match status" value="1"/>
</dbReference>
<proteinExistence type="inferred from homology"/>
<keyword evidence="2 4" id="KW-0833">Ubl conjugation pathway</keyword>
<dbReference type="FunFam" id="3.30.710.10:FF:000026">
    <property type="entry name" value="E3 ubiquitin ligase complex SCF subunit"/>
    <property type="match status" value="1"/>
</dbReference>
<evidence type="ECO:0000256" key="1">
    <source>
        <dbReference type="ARBA" id="ARBA00009993"/>
    </source>
</evidence>
<dbReference type="SUPFAM" id="SSF54695">
    <property type="entry name" value="POZ domain"/>
    <property type="match status" value="1"/>
</dbReference>
<dbReference type="InterPro" id="IPR001232">
    <property type="entry name" value="SKP1-like"/>
</dbReference>
<dbReference type="PANTHER" id="PTHR11165">
    <property type="entry name" value="SKP1"/>
    <property type="match status" value="1"/>
</dbReference>
<dbReference type="PIRSF" id="PIRSF028729">
    <property type="entry name" value="E3_ubiquit_lig_SCF_Skp"/>
    <property type="match status" value="1"/>
</dbReference>
<evidence type="ECO:0000259" key="5">
    <source>
        <dbReference type="Pfam" id="PF01466"/>
    </source>
</evidence>
<dbReference type="EMBL" id="MU007023">
    <property type="protein sequence ID" value="KAF2432953.1"/>
    <property type="molecule type" value="Genomic_DNA"/>
</dbReference>
<dbReference type="InterPro" id="IPR036296">
    <property type="entry name" value="SKP1-like_dim_sf"/>
</dbReference>
<evidence type="ECO:0000256" key="3">
    <source>
        <dbReference type="ARBA" id="ARBA00045385"/>
    </source>
</evidence>
<dbReference type="InterPro" id="IPR016072">
    <property type="entry name" value="Skp1_comp_dimer"/>
</dbReference>
<evidence type="ECO:0000256" key="4">
    <source>
        <dbReference type="PIRNR" id="PIRNR028729"/>
    </source>
</evidence>
<dbReference type="OrthoDB" id="2342932at2759"/>